<dbReference type="EMBL" id="JAWWNJ010000007">
    <property type="protein sequence ID" value="KAK7051725.1"/>
    <property type="molecule type" value="Genomic_DNA"/>
</dbReference>
<evidence type="ECO:0000256" key="7">
    <source>
        <dbReference type="ARBA" id="ARBA00022723"/>
    </source>
</evidence>
<keyword evidence="6" id="KW-0645">Protease</keyword>
<dbReference type="PROSITE" id="PS52035">
    <property type="entry name" value="PEPTIDASE_M14"/>
    <property type="match status" value="1"/>
</dbReference>
<dbReference type="InterPro" id="IPR000834">
    <property type="entry name" value="Peptidase_M14"/>
</dbReference>
<dbReference type="Gene3D" id="3.40.630.10">
    <property type="entry name" value="Zn peptidases"/>
    <property type="match status" value="1"/>
</dbReference>
<comment type="subcellular location">
    <subcellularLocation>
        <location evidence="2">Secreted</location>
    </subcellularLocation>
</comment>
<feature type="domain" description="Peptidase M14" evidence="18">
    <location>
        <begin position="127"/>
        <end position="452"/>
    </location>
</feature>
<evidence type="ECO:0000256" key="10">
    <source>
        <dbReference type="ARBA" id="ARBA00022833"/>
    </source>
</evidence>
<keyword evidence="4" id="KW-0964">Secreted</keyword>
<dbReference type="Proteomes" id="UP001362999">
    <property type="component" value="Unassembled WGS sequence"/>
</dbReference>
<sequence>MLLYFILLSLLTTLATPSPLNSQHILGLENDAQSGEQTASGTLRRFTPKTTADLTHLLSTAQLHNLDIWKVHAQYIDIYSPSSSPLPTSLYSIPHTANSIAIPNLNHLRSSSNWHLTSLANSTFHAEYHPQSEIDWFMHEIARLHPSVATVLKLGRSTEGREIFGLKISAPKMPSKRKIVILGAQHSREWIATSTALYIIHALVAAKEDPNSLAHLLDAHDFHIIPSPNPDGYAYTWEVDRFWYKNRKPVANCTGIDMTRNWDSHWEPTAHPPTPWFHRNSTNISTEHDPINPCSSFFPGFRPLDAPEVHHLAEYITAINVNTNSGNEGNADTGIAAFLELRSYGQMFARPYSYTCDRTPEDAELVEAMLRTAYAGKKRYGTPLLTGTPCEVMYYASAGNVLDYIHDEQNVKLAFTAYLRDTGLYGFAMPPAWIRPVGEETGDMVAALSEFVAKHHDVG</sequence>
<evidence type="ECO:0000256" key="5">
    <source>
        <dbReference type="ARBA" id="ARBA00022645"/>
    </source>
</evidence>
<proteinExistence type="inferred from homology"/>
<dbReference type="Pfam" id="PF00246">
    <property type="entry name" value="Peptidase_M14"/>
    <property type="match status" value="1"/>
</dbReference>
<dbReference type="GO" id="GO:0008270">
    <property type="term" value="F:zinc ion binding"/>
    <property type="evidence" value="ECO:0007669"/>
    <property type="project" value="InterPro"/>
</dbReference>
<comment type="caution">
    <text evidence="16">Lacks conserved residue(s) required for the propagation of feature annotation.</text>
</comment>
<evidence type="ECO:0000256" key="16">
    <source>
        <dbReference type="PROSITE-ProRule" id="PRU01379"/>
    </source>
</evidence>
<dbReference type="GO" id="GO:0004181">
    <property type="term" value="F:metallocarboxypeptidase activity"/>
    <property type="evidence" value="ECO:0007669"/>
    <property type="project" value="InterPro"/>
</dbReference>
<feature type="signal peptide" evidence="17">
    <location>
        <begin position="1"/>
        <end position="17"/>
    </location>
</feature>
<evidence type="ECO:0000256" key="12">
    <source>
        <dbReference type="ARBA" id="ARBA00023157"/>
    </source>
</evidence>
<dbReference type="PANTHER" id="PTHR11705:SF147">
    <property type="entry name" value="INACTIVE METALLOCARBOXYPEPTIDASE ECM14"/>
    <property type="match status" value="1"/>
</dbReference>
<reference evidence="19 20" key="1">
    <citation type="journal article" date="2024" name="J Genomics">
        <title>Draft genome sequencing and assembly of Favolaschia claudopus CIRM-BRFM 2984 isolated from oak limbs.</title>
        <authorList>
            <person name="Navarro D."/>
            <person name="Drula E."/>
            <person name="Chaduli D."/>
            <person name="Cazenave R."/>
            <person name="Ahrendt S."/>
            <person name="Wang J."/>
            <person name="Lipzen A."/>
            <person name="Daum C."/>
            <person name="Barry K."/>
            <person name="Grigoriev I.V."/>
            <person name="Favel A."/>
            <person name="Rosso M.N."/>
            <person name="Martin F."/>
        </authorList>
    </citation>
    <scope>NUCLEOTIDE SEQUENCE [LARGE SCALE GENOMIC DNA]</scope>
    <source>
        <strain evidence="19 20">CIRM-BRFM 2984</strain>
    </source>
</reference>
<dbReference type="CDD" id="cd03860">
    <property type="entry name" value="M14_CP_A-B_like"/>
    <property type="match status" value="1"/>
</dbReference>
<dbReference type="GO" id="GO:0006508">
    <property type="term" value="P:proteolysis"/>
    <property type="evidence" value="ECO:0007669"/>
    <property type="project" value="UniProtKB-KW"/>
</dbReference>
<dbReference type="SMART" id="SM00631">
    <property type="entry name" value="Zn_pept"/>
    <property type="match status" value="1"/>
</dbReference>
<evidence type="ECO:0000256" key="2">
    <source>
        <dbReference type="ARBA" id="ARBA00004613"/>
    </source>
</evidence>
<name>A0AAW0DFP4_9AGAR</name>
<dbReference type="FunFam" id="3.40.630.10:FF:000084">
    <property type="entry name" value="Carboxypeptidase B2"/>
    <property type="match status" value="1"/>
</dbReference>
<comment type="cofactor">
    <cofactor evidence="1">
        <name>Zn(2+)</name>
        <dbReference type="ChEBI" id="CHEBI:29105"/>
    </cofactor>
</comment>
<evidence type="ECO:0000313" key="20">
    <source>
        <dbReference type="Proteomes" id="UP001362999"/>
    </source>
</evidence>
<keyword evidence="11" id="KW-0482">Metalloprotease</keyword>
<dbReference type="SUPFAM" id="SSF53187">
    <property type="entry name" value="Zn-dependent exopeptidases"/>
    <property type="match status" value="1"/>
</dbReference>
<protein>
    <recommendedName>
        <fullName evidence="14">Inactive metallocarboxypeptidase ECM14</fullName>
    </recommendedName>
    <alternativeName>
        <fullName evidence="15">Inactive metallocarboxypeptidase ecm14</fullName>
    </alternativeName>
</protein>
<evidence type="ECO:0000256" key="1">
    <source>
        <dbReference type="ARBA" id="ARBA00001947"/>
    </source>
</evidence>
<evidence type="ECO:0000256" key="4">
    <source>
        <dbReference type="ARBA" id="ARBA00022525"/>
    </source>
</evidence>
<evidence type="ECO:0000256" key="17">
    <source>
        <dbReference type="SAM" id="SignalP"/>
    </source>
</evidence>
<evidence type="ECO:0000259" key="18">
    <source>
        <dbReference type="PROSITE" id="PS52035"/>
    </source>
</evidence>
<comment type="caution">
    <text evidence="19">The sequence shown here is derived from an EMBL/GenBank/DDBJ whole genome shotgun (WGS) entry which is preliminary data.</text>
</comment>
<keyword evidence="5 19" id="KW-0121">Carboxypeptidase</keyword>
<evidence type="ECO:0000256" key="14">
    <source>
        <dbReference type="ARBA" id="ARBA00026187"/>
    </source>
</evidence>
<keyword evidence="9" id="KW-0378">Hydrolase</keyword>
<organism evidence="19 20">
    <name type="scientific">Favolaschia claudopus</name>
    <dbReference type="NCBI Taxonomy" id="2862362"/>
    <lineage>
        <taxon>Eukaryota</taxon>
        <taxon>Fungi</taxon>
        <taxon>Dikarya</taxon>
        <taxon>Basidiomycota</taxon>
        <taxon>Agaricomycotina</taxon>
        <taxon>Agaricomycetes</taxon>
        <taxon>Agaricomycetidae</taxon>
        <taxon>Agaricales</taxon>
        <taxon>Marasmiineae</taxon>
        <taxon>Mycenaceae</taxon>
        <taxon>Favolaschia</taxon>
    </lineage>
</organism>
<evidence type="ECO:0000313" key="19">
    <source>
        <dbReference type="EMBL" id="KAK7051725.1"/>
    </source>
</evidence>
<evidence type="ECO:0000256" key="13">
    <source>
        <dbReference type="ARBA" id="ARBA00025210"/>
    </source>
</evidence>
<evidence type="ECO:0000256" key="9">
    <source>
        <dbReference type="ARBA" id="ARBA00022801"/>
    </source>
</evidence>
<evidence type="ECO:0000256" key="11">
    <source>
        <dbReference type="ARBA" id="ARBA00023049"/>
    </source>
</evidence>
<keyword evidence="20" id="KW-1185">Reference proteome</keyword>
<dbReference type="AlphaFoldDB" id="A0AAW0DFP4"/>
<comment type="function">
    <text evidence="13">Inactive carboxypeptidase that may play a role in cell wall organization and biogenesis.</text>
</comment>
<gene>
    <name evidence="19" type="ORF">R3P38DRAFT_2857126</name>
</gene>
<dbReference type="PANTHER" id="PTHR11705">
    <property type="entry name" value="PROTEASE FAMILY M14 CARBOXYPEPTIDASE A,B"/>
    <property type="match status" value="1"/>
</dbReference>
<keyword evidence="7" id="KW-0479">Metal-binding</keyword>
<keyword evidence="10" id="KW-0862">Zinc</keyword>
<evidence type="ECO:0000256" key="8">
    <source>
        <dbReference type="ARBA" id="ARBA00022729"/>
    </source>
</evidence>
<evidence type="ECO:0000256" key="3">
    <source>
        <dbReference type="ARBA" id="ARBA00005988"/>
    </source>
</evidence>
<feature type="chain" id="PRO_5043765743" description="Inactive metallocarboxypeptidase ECM14" evidence="17">
    <location>
        <begin position="18"/>
        <end position="459"/>
    </location>
</feature>
<evidence type="ECO:0000256" key="6">
    <source>
        <dbReference type="ARBA" id="ARBA00022670"/>
    </source>
</evidence>
<dbReference type="PRINTS" id="PR00765">
    <property type="entry name" value="CRBOXYPTASEA"/>
</dbReference>
<comment type="similarity">
    <text evidence="3 16">Belongs to the peptidase M14 family.</text>
</comment>
<accession>A0AAW0DFP4</accession>
<evidence type="ECO:0000256" key="15">
    <source>
        <dbReference type="ARBA" id="ARBA00026213"/>
    </source>
</evidence>
<keyword evidence="8 17" id="KW-0732">Signal</keyword>
<keyword evidence="12" id="KW-1015">Disulfide bond</keyword>
<dbReference type="GO" id="GO:0005615">
    <property type="term" value="C:extracellular space"/>
    <property type="evidence" value="ECO:0007669"/>
    <property type="project" value="TreeGrafter"/>
</dbReference>